<dbReference type="Gene3D" id="3.30.70.240">
    <property type="match status" value="1"/>
</dbReference>
<dbReference type="GO" id="GO:0046872">
    <property type="term" value="F:metal ion binding"/>
    <property type="evidence" value="ECO:0007669"/>
    <property type="project" value="UniProtKB-UniRule"/>
</dbReference>
<protein>
    <recommendedName>
        <fullName evidence="9">CRISPR-associated endoribonuclease Cas2</fullName>
        <ecNumber evidence="9">3.1.-.-</ecNumber>
    </recommendedName>
</protein>
<evidence type="ECO:0000256" key="3">
    <source>
        <dbReference type="ARBA" id="ARBA00022722"/>
    </source>
</evidence>
<proteinExistence type="inferred from homology"/>
<comment type="function">
    <text evidence="9">CRISPR (clustered regularly interspaced short palindromic repeat), is an adaptive immune system that provides protection against mobile genetic elements (viruses, transposable elements and conjugative plasmids). CRISPR clusters contain sequences complementary to antecedent mobile elements and target invading nucleic acids. CRISPR clusters are transcribed and processed into CRISPR RNA (crRNA). Functions as a ssRNA-specific endoribonuclease. Involved in the integration of spacer DNA into the CRISPR cassette.</text>
</comment>
<name>A0AAE3P1I9_9BACT</name>
<dbReference type="InterPro" id="IPR021127">
    <property type="entry name" value="CRISPR_associated_Cas2"/>
</dbReference>
<evidence type="ECO:0000256" key="6">
    <source>
        <dbReference type="ARBA" id="ARBA00022801"/>
    </source>
</evidence>
<evidence type="ECO:0000313" key="10">
    <source>
        <dbReference type="EMBL" id="MDF1612369.1"/>
    </source>
</evidence>
<dbReference type="GO" id="GO:0051607">
    <property type="term" value="P:defense response to virus"/>
    <property type="evidence" value="ECO:0007669"/>
    <property type="project" value="UniProtKB-UniRule"/>
</dbReference>
<dbReference type="EMBL" id="JARGDL010000012">
    <property type="protein sequence ID" value="MDF1612369.1"/>
    <property type="molecule type" value="Genomic_DNA"/>
</dbReference>
<dbReference type="GO" id="GO:0043571">
    <property type="term" value="P:maintenance of CRISPR repeat elements"/>
    <property type="evidence" value="ECO:0007669"/>
    <property type="project" value="UniProtKB-UniRule"/>
</dbReference>
<dbReference type="PANTHER" id="PTHR34405">
    <property type="entry name" value="CRISPR-ASSOCIATED ENDORIBONUCLEASE CAS2"/>
    <property type="match status" value="1"/>
</dbReference>
<dbReference type="InterPro" id="IPR019199">
    <property type="entry name" value="Virulence_VapD/CRISPR_Cas2"/>
</dbReference>
<gene>
    <name evidence="9 10" type="primary">cas2</name>
    <name evidence="10" type="ORF">P0M35_09415</name>
</gene>
<comment type="caution">
    <text evidence="10">The sequence shown here is derived from an EMBL/GenBank/DDBJ whole genome shotgun (WGS) entry which is preliminary data.</text>
</comment>
<keyword evidence="5 9" id="KW-0255">Endonuclease</keyword>
<dbReference type="PANTHER" id="PTHR34405:SF1">
    <property type="entry name" value="CRISPR-ASSOCIATED ENDORIBONUCLEASE CAS2"/>
    <property type="match status" value="1"/>
</dbReference>
<comment type="subunit">
    <text evidence="9">Homodimer, forms a heterotetramer with a Cas1 homodimer.</text>
</comment>
<keyword evidence="4 9" id="KW-0479">Metal-binding</keyword>
<dbReference type="GO" id="GO:0004521">
    <property type="term" value="F:RNA endonuclease activity"/>
    <property type="evidence" value="ECO:0007669"/>
    <property type="project" value="InterPro"/>
</dbReference>
<keyword evidence="11" id="KW-1185">Reference proteome</keyword>
<comment type="similarity">
    <text evidence="2 9">Belongs to the CRISPR-associated endoribonuclease Cas2 protein family.</text>
</comment>
<dbReference type="Pfam" id="PF09827">
    <property type="entry name" value="CRISPR_Cas2"/>
    <property type="match status" value="1"/>
</dbReference>
<dbReference type="AlphaFoldDB" id="A0AAE3P1I9"/>
<dbReference type="CDD" id="cd09725">
    <property type="entry name" value="Cas2_I_II_III"/>
    <property type="match status" value="1"/>
</dbReference>
<dbReference type="EC" id="3.1.-.-" evidence="9"/>
<organism evidence="10 11">
    <name type="scientific">Stygiobacter electus</name>
    <dbReference type="NCBI Taxonomy" id="3032292"/>
    <lineage>
        <taxon>Bacteria</taxon>
        <taxon>Pseudomonadati</taxon>
        <taxon>Ignavibacteriota</taxon>
        <taxon>Ignavibacteria</taxon>
        <taxon>Ignavibacteriales</taxon>
        <taxon>Melioribacteraceae</taxon>
        <taxon>Stygiobacter</taxon>
    </lineage>
</organism>
<dbReference type="SUPFAM" id="SSF143430">
    <property type="entry name" value="TTP0101/SSO1404-like"/>
    <property type="match status" value="1"/>
</dbReference>
<sequence length="87" mass="10276">MYIILVYDVAPKRGAKVLKYLRQHLIWVQNSVFEGEITESRFEEVLHGLKEIINKEKDSIIFYTFDSKNYYARGIIGIEKNETDSFI</sequence>
<evidence type="ECO:0000256" key="8">
    <source>
        <dbReference type="ARBA" id="ARBA00023118"/>
    </source>
</evidence>
<evidence type="ECO:0000256" key="5">
    <source>
        <dbReference type="ARBA" id="ARBA00022759"/>
    </source>
</evidence>
<evidence type="ECO:0000256" key="7">
    <source>
        <dbReference type="ARBA" id="ARBA00022842"/>
    </source>
</evidence>
<evidence type="ECO:0000256" key="2">
    <source>
        <dbReference type="ARBA" id="ARBA00009959"/>
    </source>
</evidence>
<keyword evidence="7 9" id="KW-0460">Magnesium</keyword>
<keyword evidence="6 9" id="KW-0378">Hydrolase</keyword>
<dbReference type="HAMAP" id="MF_01471">
    <property type="entry name" value="Cas2"/>
    <property type="match status" value="1"/>
</dbReference>
<dbReference type="RefSeq" id="WP_321536139.1">
    <property type="nucleotide sequence ID" value="NZ_JARGDL010000012.1"/>
</dbReference>
<dbReference type="GO" id="GO:0016787">
    <property type="term" value="F:hydrolase activity"/>
    <property type="evidence" value="ECO:0007669"/>
    <property type="project" value="UniProtKB-KW"/>
</dbReference>
<evidence type="ECO:0000256" key="1">
    <source>
        <dbReference type="ARBA" id="ARBA00001946"/>
    </source>
</evidence>
<evidence type="ECO:0000256" key="9">
    <source>
        <dbReference type="HAMAP-Rule" id="MF_01471"/>
    </source>
</evidence>
<dbReference type="NCBIfam" id="TIGR01573">
    <property type="entry name" value="cas2"/>
    <property type="match status" value="1"/>
</dbReference>
<feature type="binding site" evidence="9">
    <location>
        <position position="8"/>
    </location>
    <ligand>
        <name>Mg(2+)</name>
        <dbReference type="ChEBI" id="CHEBI:18420"/>
        <note>catalytic</note>
    </ligand>
</feature>
<evidence type="ECO:0000313" key="11">
    <source>
        <dbReference type="Proteomes" id="UP001221302"/>
    </source>
</evidence>
<evidence type="ECO:0000256" key="4">
    <source>
        <dbReference type="ARBA" id="ARBA00022723"/>
    </source>
</evidence>
<keyword evidence="8 9" id="KW-0051">Antiviral defense</keyword>
<reference evidence="10" key="1">
    <citation type="submission" date="2023-03" db="EMBL/GenBank/DDBJ databases">
        <title>Stygiobacter electus gen. nov., sp. nov., facultatively anaerobic thermotolerant bacterium of the class Ignavibacteria from a well of Yessentuki mineral water deposit.</title>
        <authorList>
            <person name="Podosokorskaya O.A."/>
            <person name="Elcheninov A.G."/>
            <person name="Petrova N.F."/>
            <person name="Zavarzina D.G."/>
            <person name="Kublanov I.V."/>
            <person name="Merkel A.Y."/>
        </authorList>
    </citation>
    <scope>NUCLEOTIDE SEQUENCE</scope>
    <source>
        <strain evidence="10">09-Me</strain>
    </source>
</reference>
<accession>A0AAE3P1I9</accession>
<comment type="cofactor">
    <cofactor evidence="1 9">
        <name>Mg(2+)</name>
        <dbReference type="ChEBI" id="CHEBI:18420"/>
    </cofactor>
</comment>
<keyword evidence="3 9" id="KW-0540">Nuclease</keyword>
<dbReference type="Proteomes" id="UP001221302">
    <property type="component" value="Unassembled WGS sequence"/>
</dbReference>